<dbReference type="InterPro" id="IPR011040">
    <property type="entry name" value="Sialidase"/>
</dbReference>
<evidence type="ECO:0000256" key="3">
    <source>
        <dbReference type="ARBA" id="ARBA00012733"/>
    </source>
</evidence>
<feature type="compositionally biased region" description="Polar residues" evidence="4">
    <location>
        <begin position="409"/>
        <end position="419"/>
    </location>
</feature>
<proteinExistence type="inferred from homology"/>
<feature type="region of interest" description="Disordered" evidence="4">
    <location>
        <begin position="397"/>
        <end position="426"/>
    </location>
</feature>
<dbReference type="GO" id="GO:0016020">
    <property type="term" value="C:membrane"/>
    <property type="evidence" value="ECO:0007669"/>
    <property type="project" value="TreeGrafter"/>
</dbReference>
<dbReference type="GO" id="GO:0009313">
    <property type="term" value="P:oligosaccharide catabolic process"/>
    <property type="evidence" value="ECO:0007669"/>
    <property type="project" value="TreeGrafter"/>
</dbReference>
<comment type="catalytic activity">
    <reaction evidence="1">
        <text>Hydrolysis of alpha-(2-&gt;3)-, alpha-(2-&gt;6)-, alpha-(2-&gt;8)- glycosidic linkages of terminal sialic acid residues in oligosaccharides, glycoproteins, glycolipids, colominic acid and synthetic substrates.</text>
        <dbReference type="EC" id="3.2.1.18"/>
    </reaction>
</comment>
<evidence type="ECO:0000256" key="1">
    <source>
        <dbReference type="ARBA" id="ARBA00000427"/>
    </source>
</evidence>
<sequence length="426" mass="45247">MITISQVLSIRNHDIVRPMSASSGTASSSDDIVVFDPAGTGYDTFRIPALLAIPSGSTGRTDQDHHVLLAFCEGRIESASDSGPIELVLRRSLDGGRNWQPLQVVCQADQKTCGNPVPVLDPASGEVVLLTTQNGARVDEGALALGTANPADGRRVFVQRSADLGLSWTDPAEITDSVKDPRWGWYATGPGHGIALQHGENAGRLVVPANHNRIDVAARDRLSSNGGHCILSDDGGHSWRIGFTDDNPDTLINANETTVAELADGRLIFNARNHHGTGSARVQAISEDGGETLTTPYRECPDIVAPNVQAGLLSPDGRQLLLTTPAHPTSRRELTVYVSDDTASWRRGALITAGPAGYCDVAALGSDQFGVLYEAGKEAAHERVRFRTASLSCLVTPSDLGRPGRTDAEPNQDQLVGTTSDRKAQS</sequence>
<dbReference type="Proteomes" id="UP000319263">
    <property type="component" value="Chromosome"/>
</dbReference>
<dbReference type="GO" id="GO:0004308">
    <property type="term" value="F:exo-alpha-sialidase activity"/>
    <property type="evidence" value="ECO:0007669"/>
    <property type="project" value="UniProtKB-EC"/>
</dbReference>
<accession>A0A516PY64</accession>
<dbReference type="GO" id="GO:0006689">
    <property type="term" value="P:ganglioside catabolic process"/>
    <property type="evidence" value="ECO:0007669"/>
    <property type="project" value="TreeGrafter"/>
</dbReference>
<evidence type="ECO:0000256" key="4">
    <source>
        <dbReference type="SAM" id="MobiDB-lite"/>
    </source>
</evidence>
<evidence type="ECO:0000256" key="2">
    <source>
        <dbReference type="ARBA" id="ARBA00009348"/>
    </source>
</evidence>
<dbReference type="KEGG" id="mik:FOE78_09520"/>
<evidence type="ECO:0000313" key="6">
    <source>
        <dbReference type="EMBL" id="QDP96106.1"/>
    </source>
</evidence>
<dbReference type="OrthoDB" id="3797695at2"/>
<dbReference type="EC" id="3.2.1.18" evidence="3"/>
<keyword evidence="7" id="KW-1185">Reference proteome</keyword>
<feature type="domain" description="Sialidase" evidence="5">
    <location>
        <begin position="68"/>
        <end position="362"/>
    </location>
</feature>
<dbReference type="PANTHER" id="PTHR10628">
    <property type="entry name" value="SIALIDASE"/>
    <property type="match status" value="1"/>
</dbReference>
<name>A0A516PY64_9ACTN</name>
<evidence type="ECO:0000259" key="5">
    <source>
        <dbReference type="Pfam" id="PF13088"/>
    </source>
</evidence>
<dbReference type="InterPro" id="IPR026856">
    <property type="entry name" value="Sialidase_fam"/>
</dbReference>
<reference evidence="6 7" key="1">
    <citation type="submission" date="2019-07" db="EMBL/GenBank/DDBJ databases">
        <title>Microlunatus dokdonensis sp. nov. isolated from the rhizospheric soil of the wild plant Elymus tsukushiensis.</title>
        <authorList>
            <person name="Ghim S.-Y."/>
            <person name="Hwang Y.-J."/>
            <person name="Son J.-S."/>
            <person name="Shin J.-H."/>
        </authorList>
    </citation>
    <scope>NUCLEOTIDE SEQUENCE [LARGE SCALE GENOMIC DNA]</scope>
    <source>
        <strain evidence="6 7">KUDC0627</strain>
    </source>
</reference>
<dbReference type="AlphaFoldDB" id="A0A516PY64"/>
<dbReference type="SUPFAM" id="SSF50939">
    <property type="entry name" value="Sialidases"/>
    <property type="match status" value="1"/>
</dbReference>
<dbReference type="CDD" id="cd15482">
    <property type="entry name" value="Sialidase_non-viral"/>
    <property type="match status" value="1"/>
</dbReference>
<dbReference type="InterPro" id="IPR036278">
    <property type="entry name" value="Sialidase_sf"/>
</dbReference>
<protein>
    <recommendedName>
        <fullName evidence="3">exo-alpha-sialidase</fullName>
        <ecNumber evidence="3">3.2.1.18</ecNumber>
    </recommendedName>
</protein>
<dbReference type="Pfam" id="PF13088">
    <property type="entry name" value="BNR_2"/>
    <property type="match status" value="1"/>
</dbReference>
<dbReference type="PANTHER" id="PTHR10628:SF30">
    <property type="entry name" value="EXO-ALPHA-SIALIDASE"/>
    <property type="match status" value="1"/>
</dbReference>
<dbReference type="EMBL" id="CP041692">
    <property type="protein sequence ID" value="QDP96106.1"/>
    <property type="molecule type" value="Genomic_DNA"/>
</dbReference>
<comment type="similarity">
    <text evidence="2">Belongs to the glycosyl hydrolase 33 family.</text>
</comment>
<evidence type="ECO:0000313" key="7">
    <source>
        <dbReference type="Proteomes" id="UP000319263"/>
    </source>
</evidence>
<gene>
    <name evidence="6" type="ORF">FOE78_09520</name>
</gene>
<organism evidence="6 7">
    <name type="scientific">Microlunatus elymi</name>
    <dbReference type="NCBI Taxonomy" id="2596828"/>
    <lineage>
        <taxon>Bacteria</taxon>
        <taxon>Bacillati</taxon>
        <taxon>Actinomycetota</taxon>
        <taxon>Actinomycetes</taxon>
        <taxon>Propionibacteriales</taxon>
        <taxon>Propionibacteriaceae</taxon>
        <taxon>Microlunatus</taxon>
    </lineage>
</organism>
<dbReference type="RefSeq" id="WP_143986072.1">
    <property type="nucleotide sequence ID" value="NZ_CP041692.1"/>
</dbReference>
<dbReference type="GO" id="GO:0005737">
    <property type="term" value="C:cytoplasm"/>
    <property type="evidence" value="ECO:0007669"/>
    <property type="project" value="TreeGrafter"/>
</dbReference>
<dbReference type="Gene3D" id="2.120.10.10">
    <property type="match status" value="1"/>
</dbReference>